<dbReference type="GO" id="GO:0005506">
    <property type="term" value="F:iron ion binding"/>
    <property type="evidence" value="ECO:0007669"/>
    <property type="project" value="InterPro"/>
</dbReference>
<dbReference type="GO" id="GO:0004497">
    <property type="term" value="F:monooxygenase activity"/>
    <property type="evidence" value="ECO:0007669"/>
    <property type="project" value="UniProtKB-KW"/>
</dbReference>
<dbReference type="Gene3D" id="1.10.630.10">
    <property type="entry name" value="Cytochrome P450"/>
    <property type="match status" value="1"/>
</dbReference>
<dbReference type="PANTHER" id="PTHR47955">
    <property type="entry name" value="CYTOCHROME P450 FAMILY 71 PROTEIN"/>
    <property type="match status" value="1"/>
</dbReference>
<dbReference type="OrthoDB" id="1470350at2759"/>
<organism evidence="11 12">
    <name type="scientific">Raphanus sativus</name>
    <name type="common">Radish</name>
    <name type="synonym">Raphanus raphanistrum var. sativus</name>
    <dbReference type="NCBI Taxonomy" id="3726"/>
    <lineage>
        <taxon>Eukaryota</taxon>
        <taxon>Viridiplantae</taxon>
        <taxon>Streptophyta</taxon>
        <taxon>Embryophyta</taxon>
        <taxon>Tracheophyta</taxon>
        <taxon>Spermatophyta</taxon>
        <taxon>Magnoliopsida</taxon>
        <taxon>eudicotyledons</taxon>
        <taxon>Gunneridae</taxon>
        <taxon>Pentapetalae</taxon>
        <taxon>rosids</taxon>
        <taxon>malvids</taxon>
        <taxon>Brassicales</taxon>
        <taxon>Brassicaceae</taxon>
        <taxon>Brassiceae</taxon>
        <taxon>Raphanus</taxon>
    </lineage>
</organism>
<dbReference type="InterPro" id="IPR036396">
    <property type="entry name" value="Cyt_P450_sf"/>
</dbReference>
<dbReference type="Proteomes" id="UP000504610">
    <property type="component" value="Chromosome 6"/>
</dbReference>
<dbReference type="KEGG" id="rsz:108810843"/>
<dbReference type="CDD" id="cd11072">
    <property type="entry name" value="CYP71-like"/>
    <property type="match status" value="1"/>
</dbReference>
<evidence type="ECO:0000256" key="1">
    <source>
        <dbReference type="ARBA" id="ARBA00001971"/>
    </source>
</evidence>
<comment type="similarity">
    <text evidence="2 9">Belongs to the cytochrome P450 family.</text>
</comment>
<keyword evidence="10" id="KW-0812">Transmembrane</keyword>
<evidence type="ECO:0000313" key="12">
    <source>
        <dbReference type="RefSeq" id="XP_018438422.1"/>
    </source>
</evidence>
<dbReference type="AlphaFoldDB" id="A0A6J0JRU8"/>
<evidence type="ECO:0000256" key="10">
    <source>
        <dbReference type="SAM" id="Phobius"/>
    </source>
</evidence>
<evidence type="ECO:0000256" key="8">
    <source>
        <dbReference type="PIRSR" id="PIRSR602401-1"/>
    </source>
</evidence>
<evidence type="ECO:0000256" key="3">
    <source>
        <dbReference type="ARBA" id="ARBA00022617"/>
    </source>
</evidence>
<gene>
    <name evidence="12" type="primary">LOC108810843</name>
</gene>
<accession>A0A6J0JRU8</accession>
<keyword evidence="6 8" id="KW-0408">Iron</keyword>
<proteinExistence type="inferred from homology"/>
<dbReference type="FunFam" id="1.10.630.10:FF:000011">
    <property type="entry name" value="Cytochrome P450 83B1"/>
    <property type="match status" value="1"/>
</dbReference>
<dbReference type="PANTHER" id="PTHR47955:SF19">
    <property type="entry name" value="CYTOCHROME P450 71A9-LIKE ISOFORM X1"/>
    <property type="match status" value="1"/>
</dbReference>
<keyword evidence="10" id="KW-1133">Transmembrane helix</keyword>
<feature type="transmembrane region" description="Helical" evidence="10">
    <location>
        <begin position="13"/>
        <end position="34"/>
    </location>
</feature>
<reference evidence="12" key="2">
    <citation type="submission" date="2025-08" db="UniProtKB">
        <authorList>
            <consortium name="RefSeq"/>
        </authorList>
    </citation>
    <scope>IDENTIFICATION</scope>
    <source>
        <tissue evidence="12">Leaf</tissue>
    </source>
</reference>
<dbReference type="Pfam" id="PF00067">
    <property type="entry name" value="p450"/>
    <property type="match status" value="1"/>
</dbReference>
<dbReference type="InterPro" id="IPR017972">
    <property type="entry name" value="Cyt_P450_CS"/>
</dbReference>
<sequence length="511" mass="57849">MTLLSFFSTSTEMFPWLLLLLLLPPLLIIFKTYLLPSYKNLPPGPPKLPILGNIHQLGNLPHRTLRDLSLKHGPVITVYLGSVRTVVVHSPETAEEVLKAHDSDCCTRPNLSITKSFFYDGLGLGFTQWGGYYRDVRKLCVLELFSVKRANSFRAIREEELSRLADSLSGSAASGSPVDLTAKLAKYVASFTCRMAFGLSFVGSGMDNERFLEIFTEANRVIGKFAAEDIFPVFGWVVDRVSGLEGSRRKSFRALDTFYQKAIEDHREKKKKTGGDEREDLIDVLLKLQSQETKLGSTRITDKHIRAILMDLFVAGIDTSAITMDWTMAEIARHPRVMKKVQTEIRERVGDKGKVTYEDLEGLEYMKMVIKETWRLHAPSPILIPREAMSRFKIKGYDIYPGTRIHVNTWAIGRSPDVWKDPDEFIPERFLDSNVETKGTSYELLPFGSGRRGCPAMYMGLSTVEFTLANLLYHFDWKVTEEVSVDEAPGLTSHRKHPLHLVPVNVINRVS</sequence>
<name>A0A6J0JRU8_RAPSA</name>
<keyword evidence="7 9" id="KW-0503">Monooxygenase</keyword>
<dbReference type="PRINTS" id="PR00463">
    <property type="entry name" value="EP450I"/>
</dbReference>
<protein>
    <submittedName>
        <fullName evidence="12">Cytochrome P450 71B6</fullName>
    </submittedName>
</protein>
<evidence type="ECO:0000256" key="6">
    <source>
        <dbReference type="ARBA" id="ARBA00023004"/>
    </source>
</evidence>
<keyword evidence="4 8" id="KW-0479">Metal-binding</keyword>
<comment type="cofactor">
    <cofactor evidence="1 8">
        <name>heme</name>
        <dbReference type="ChEBI" id="CHEBI:30413"/>
    </cofactor>
</comment>
<dbReference type="InterPro" id="IPR002401">
    <property type="entry name" value="Cyt_P450_E_grp-I"/>
</dbReference>
<evidence type="ECO:0000256" key="9">
    <source>
        <dbReference type="RuleBase" id="RU000461"/>
    </source>
</evidence>
<keyword evidence="10" id="KW-0472">Membrane</keyword>
<dbReference type="RefSeq" id="XP_018438422.1">
    <property type="nucleotide sequence ID" value="XM_018582920.2"/>
</dbReference>
<keyword evidence="11" id="KW-1185">Reference proteome</keyword>
<dbReference type="GO" id="GO:0016705">
    <property type="term" value="F:oxidoreductase activity, acting on paired donors, with incorporation or reduction of molecular oxygen"/>
    <property type="evidence" value="ECO:0007669"/>
    <property type="project" value="InterPro"/>
</dbReference>
<dbReference type="SUPFAM" id="SSF48264">
    <property type="entry name" value="Cytochrome P450"/>
    <property type="match status" value="1"/>
</dbReference>
<dbReference type="PROSITE" id="PS00086">
    <property type="entry name" value="CYTOCHROME_P450"/>
    <property type="match status" value="1"/>
</dbReference>
<dbReference type="GeneID" id="108810843"/>
<reference evidence="11" key="1">
    <citation type="journal article" date="2019" name="Database">
        <title>The radish genome database (RadishGD): an integrated information resource for radish genomics.</title>
        <authorList>
            <person name="Yu H.J."/>
            <person name="Baek S."/>
            <person name="Lee Y.J."/>
            <person name="Cho A."/>
            <person name="Mun J.H."/>
        </authorList>
    </citation>
    <scope>NUCLEOTIDE SEQUENCE [LARGE SCALE GENOMIC DNA]</scope>
    <source>
        <strain evidence="11">cv. WK10039</strain>
    </source>
</reference>
<dbReference type="GO" id="GO:0020037">
    <property type="term" value="F:heme binding"/>
    <property type="evidence" value="ECO:0007669"/>
    <property type="project" value="InterPro"/>
</dbReference>
<feature type="binding site" description="axial binding residue" evidence="8">
    <location>
        <position position="454"/>
    </location>
    <ligand>
        <name>heme</name>
        <dbReference type="ChEBI" id="CHEBI:30413"/>
    </ligand>
    <ligandPart>
        <name>Fe</name>
        <dbReference type="ChEBI" id="CHEBI:18248"/>
    </ligandPart>
</feature>
<evidence type="ECO:0000256" key="5">
    <source>
        <dbReference type="ARBA" id="ARBA00023002"/>
    </source>
</evidence>
<evidence type="ECO:0000313" key="11">
    <source>
        <dbReference type="Proteomes" id="UP000504610"/>
    </source>
</evidence>
<evidence type="ECO:0000256" key="2">
    <source>
        <dbReference type="ARBA" id="ARBA00010617"/>
    </source>
</evidence>
<dbReference type="InterPro" id="IPR001128">
    <property type="entry name" value="Cyt_P450"/>
</dbReference>
<keyword evidence="5 9" id="KW-0560">Oxidoreductase</keyword>
<evidence type="ECO:0000256" key="4">
    <source>
        <dbReference type="ARBA" id="ARBA00022723"/>
    </source>
</evidence>
<evidence type="ECO:0000256" key="7">
    <source>
        <dbReference type="ARBA" id="ARBA00023033"/>
    </source>
</evidence>
<keyword evidence="3 8" id="KW-0349">Heme</keyword>
<dbReference type="PRINTS" id="PR00385">
    <property type="entry name" value="P450"/>
</dbReference>